<evidence type="ECO:0000313" key="3">
    <source>
        <dbReference type="Proteomes" id="UP000324222"/>
    </source>
</evidence>
<feature type="chain" id="PRO_5022990244" description="Secreted protein" evidence="1">
    <location>
        <begin position="24"/>
        <end position="123"/>
    </location>
</feature>
<dbReference type="Proteomes" id="UP000324222">
    <property type="component" value="Unassembled WGS sequence"/>
</dbReference>
<organism evidence="2 3">
    <name type="scientific">Portunus trituberculatus</name>
    <name type="common">Swimming crab</name>
    <name type="synonym">Neptunus trituberculatus</name>
    <dbReference type="NCBI Taxonomy" id="210409"/>
    <lineage>
        <taxon>Eukaryota</taxon>
        <taxon>Metazoa</taxon>
        <taxon>Ecdysozoa</taxon>
        <taxon>Arthropoda</taxon>
        <taxon>Crustacea</taxon>
        <taxon>Multicrustacea</taxon>
        <taxon>Malacostraca</taxon>
        <taxon>Eumalacostraca</taxon>
        <taxon>Eucarida</taxon>
        <taxon>Decapoda</taxon>
        <taxon>Pleocyemata</taxon>
        <taxon>Brachyura</taxon>
        <taxon>Eubrachyura</taxon>
        <taxon>Portunoidea</taxon>
        <taxon>Portunidae</taxon>
        <taxon>Portuninae</taxon>
        <taxon>Portunus</taxon>
    </lineage>
</organism>
<evidence type="ECO:0008006" key="4">
    <source>
        <dbReference type="Google" id="ProtNLM"/>
    </source>
</evidence>
<gene>
    <name evidence="2" type="ORF">E2C01_091301</name>
</gene>
<keyword evidence="1" id="KW-0732">Signal</keyword>
<sequence length="123" mass="14302">MQRKKRTTVVLWRLVLNFTTVMSRPGRRWMTQTCTLTYTSQPYCAAPLHPLLLCSIPFRPPTLPPPTLHPSRTLRKLSRDPHCRLRILFKPSIFSLTELSDVPAAESEQRACLWKWQDGVLFV</sequence>
<keyword evidence="3" id="KW-1185">Reference proteome</keyword>
<name>A0A5B7JUN3_PORTR</name>
<evidence type="ECO:0000256" key="1">
    <source>
        <dbReference type="SAM" id="SignalP"/>
    </source>
</evidence>
<accession>A0A5B7JUN3</accession>
<protein>
    <recommendedName>
        <fullName evidence="4">Secreted protein</fullName>
    </recommendedName>
</protein>
<dbReference type="EMBL" id="VSRR010104519">
    <property type="protein sequence ID" value="MPC96064.1"/>
    <property type="molecule type" value="Genomic_DNA"/>
</dbReference>
<dbReference type="AlphaFoldDB" id="A0A5B7JUN3"/>
<reference evidence="2 3" key="1">
    <citation type="submission" date="2019-05" db="EMBL/GenBank/DDBJ databases">
        <title>Another draft genome of Portunus trituberculatus and its Hox gene families provides insights of decapod evolution.</title>
        <authorList>
            <person name="Jeong J.-H."/>
            <person name="Song I."/>
            <person name="Kim S."/>
            <person name="Choi T."/>
            <person name="Kim D."/>
            <person name="Ryu S."/>
            <person name="Kim W."/>
        </authorList>
    </citation>
    <scope>NUCLEOTIDE SEQUENCE [LARGE SCALE GENOMIC DNA]</scope>
    <source>
        <tissue evidence="2">Muscle</tissue>
    </source>
</reference>
<feature type="signal peptide" evidence="1">
    <location>
        <begin position="1"/>
        <end position="23"/>
    </location>
</feature>
<evidence type="ECO:0000313" key="2">
    <source>
        <dbReference type="EMBL" id="MPC96064.1"/>
    </source>
</evidence>
<proteinExistence type="predicted"/>
<comment type="caution">
    <text evidence="2">The sequence shown here is derived from an EMBL/GenBank/DDBJ whole genome shotgun (WGS) entry which is preliminary data.</text>
</comment>